<sequence>MLVFSPPSLGLNLPPSFPSPSRVSVTCPYPHFGPFAGRICVICRTSIDVQGPAGILCRGQPGHPSKSPAGVSSLPTRRRFGSCLVVVAGGSSSTRPVRRSGTVRRVRRRAAAFSHLPCVGNRRPRRAYGAFDSEWPASSLLRTVLVRERPAVLRARDGQLAAYLARAPRRR</sequence>
<dbReference type="GeneID" id="63718202"/>
<dbReference type="EMBL" id="LAYC01000002">
    <property type="protein sequence ID" value="KYK58542.1"/>
    <property type="molecule type" value="Genomic_DNA"/>
</dbReference>
<dbReference type="RefSeq" id="XP_040657894.1">
    <property type="nucleotide sequence ID" value="XM_040802861.1"/>
</dbReference>
<dbReference type="AlphaFoldDB" id="A0A151GNH1"/>
<evidence type="ECO:0000313" key="1">
    <source>
        <dbReference type="EMBL" id="KYK58542.1"/>
    </source>
</evidence>
<gene>
    <name evidence="1" type="ORF">DCS_05559</name>
</gene>
<keyword evidence="2" id="KW-1185">Reference proteome</keyword>
<comment type="caution">
    <text evidence="1">The sequence shown here is derived from an EMBL/GenBank/DDBJ whole genome shotgun (WGS) entry which is preliminary data.</text>
</comment>
<organism evidence="1 2">
    <name type="scientific">Drechmeria coniospora</name>
    <name type="common">Nematophagous fungus</name>
    <name type="synonym">Meria coniospora</name>
    <dbReference type="NCBI Taxonomy" id="98403"/>
    <lineage>
        <taxon>Eukaryota</taxon>
        <taxon>Fungi</taxon>
        <taxon>Dikarya</taxon>
        <taxon>Ascomycota</taxon>
        <taxon>Pezizomycotina</taxon>
        <taxon>Sordariomycetes</taxon>
        <taxon>Hypocreomycetidae</taxon>
        <taxon>Hypocreales</taxon>
        <taxon>Ophiocordycipitaceae</taxon>
        <taxon>Drechmeria</taxon>
    </lineage>
</organism>
<reference evidence="1 2" key="1">
    <citation type="journal article" date="2016" name="Sci. Rep.">
        <title>Insights into Adaptations to a Near-Obligate Nematode Endoparasitic Lifestyle from the Finished Genome of Drechmeria coniospora.</title>
        <authorList>
            <person name="Zhang L."/>
            <person name="Zhou Z."/>
            <person name="Guo Q."/>
            <person name="Fokkens L."/>
            <person name="Miskei M."/>
            <person name="Pocsi I."/>
            <person name="Zhang W."/>
            <person name="Chen M."/>
            <person name="Wang L."/>
            <person name="Sun Y."/>
            <person name="Donzelli B.G."/>
            <person name="Gibson D.M."/>
            <person name="Nelson D.R."/>
            <person name="Luo J.G."/>
            <person name="Rep M."/>
            <person name="Liu H."/>
            <person name="Yang S."/>
            <person name="Wang J."/>
            <person name="Krasnoff S.B."/>
            <person name="Xu Y."/>
            <person name="Molnar I."/>
            <person name="Lin M."/>
        </authorList>
    </citation>
    <scope>NUCLEOTIDE SEQUENCE [LARGE SCALE GENOMIC DNA]</scope>
    <source>
        <strain evidence="1 2">ARSEF 6962</strain>
    </source>
</reference>
<dbReference type="InParanoid" id="A0A151GNH1"/>
<proteinExistence type="predicted"/>
<name>A0A151GNH1_DRECN</name>
<dbReference type="Proteomes" id="UP000076580">
    <property type="component" value="Chromosome 02"/>
</dbReference>
<evidence type="ECO:0000313" key="2">
    <source>
        <dbReference type="Proteomes" id="UP000076580"/>
    </source>
</evidence>
<accession>A0A151GNH1</accession>
<protein>
    <submittedName>
        <fullName evidence="1">Uncharacterized protein</fullName>
    </submittedName>
</protein>